<dbReference type="PANTHER" id="PTHR20854">
    <property type="entry name" value="INOSITOL MONOPHOSPHATASE"/>
    <property type="match status" value="1"/>
</dbReference>
<evidence type="ECO:0000313" key="2">
    <source>
        <dbReference type="Proteomes" id="UP001501710"/>
    </source>
</evidence>
<dbReference type="SUPFAM" id="SSF56655">
    <property type="entry name" value="Carbohydrate phosphatase"/>
    <property type="match status" value="1"/>
</dbReference>
<protein>
    <submittedName>
        <fullName evidence="1">Inositol monophosphatase</fullName>
    </submittedName>
</protein>
<dbReference type="PANTHER" id="PTHR20854:SF4">
    <property type="entry name" value="INOSITOL-1-MONOPHOSPHATASE-RELATED"/>
    <property type="match status" value="1"/>
</dbReference>
<dbReference type="Gene3D" id="3.30.540.10">
    <property type="entry name" value="Fructose-1,6-Bisphosphatase, subunit A, domain 1"/>
    <property type="match status" value="1"/>
</dbReference>
<name>A0ABP8BWW5_9ACTN</name>
<dbReference type="RefSeq" id="WP_344892698.1">
    <property type="nucleotide sequence ID" value="NZ_BAABAS010000004.1"/>
</dbReference>
<organism evidence="1 2">
    <name type="scientific">Actinomadura meridiana</name>
    <dbReference type="NCBI Taxonomy" id="559626"/>
    <lineage>
        <taxon>Bacteria</taxon>
        <taxon>Bacillati</taxon>
        <taxon>Actinomycetota</taxon>
        <taxon>Actinomycetes</taxon>
        <taxon>Streptosporangiales</taxon>
        <taxon>Thermomonosporaceae</taxon>
        <taxon>Actinomadura</taxon>
    </lineage>
</organism>
<evidence type="ECO:0000313" key="1">
    <source>
        <dbReference type="EMBL" id="GAA4228311.1"/>
    </source>
</evidence>
<keyword evidence="2" id="KW-1185">Reference proteome</keyword>
<accession>A0ABP8BWW5</accession>
<dbReference type="InterPro" id="IPR000760">
    <property type="entry name" value="Inositol_monophosphatase-like"/>
</dbReference>
<dbReference type="PRINTS" id="PR00377">
    <property type="entry name" value="IMPHPHTASES"/>
</dbReference>
<sequence>MSLHSDERANPSLTDDQALVAGVAAAVRAAGARMARRFATMPRLAGRDEVVAGIYANDAASLEILKPALTRLRPGAGWVDDELESGVLPDGEWWVTDPVEGNINHVHGMTDWGVTATLVRDNIPVVTAVHLPLADDTYTAVRSGGALLNGTPLRPSPKSAIDGALVGTGQAKPGESVETFIRIGASVTAMLNAAMVIRVSVPATLQLIQVAAGRMDVFWQFSQVRSGLLAGALLVAEAGGVVTDTRGRPWGLDSEDFLAATPHLHAAAVQTLSTIA</sequence>
<dbReference type="Pfam" id="PF00459">
    <property type="entry name" value="Inositol_P"/>
    <property type="match status" value="1"/>
</dbReference>
<gene>
    <name evidence="1" type="ORF">GCM10022254_18160</name>
</gene>
<dbReference type="Proteomes" id="UP001501710">
    <property type="component" value="Unassembled WGS sequence"/>
</dbReference>
<reference evidence="2" key="1">
    <citation type="journal article" date="2019" name="Int. J. Syst. Evol. Microbiol.">
        <title>The Global Catalogue of Microorganisms (GCM) 10K type strain sequencing project: providing services to taxonomists for standard genome sequencing and annotation.</title>
        <authorList>
            <consortium name="The Broad Institute Genomics Platform"/>
            <consortium name="The Broad Institute Genome Sequencing Center for Infectious Disease"/>
            <person name="Wu L."/>
            <person name="Ma J."/>
        </authorList>
    </citation>
    <scope>NUCLEOTIDE SEQUENCE [LARGE SCALE GENOMIC DNA]</scope>
    <source>
        <strain evidence="2">JCM 17440</strain>
    </source>
</reference>
<dbReference type="Gene3D" id="3.40.190.80">
    <property type="match status" value="1"/>
</dbReference>
<dbReference type="EMBL" id="BAABAS010000004">
    <property type="protein sequence ID" value="GAA4228311.1"/>
    <property type="molecule type" value="Genomic_DNA"/>
</dbReference>
<proteinExistence type="predicted"/>
<comment type="caution">
    <text evidence="1">The sequence shown here is derived from an EMBL/GenBank/DDBJ whole genome shotgun (WGS) entry which is preliminary data.</text>
</comment>